<protein>
    <submittedName>
        <fullName evidence="1">Uncharacterized protein</fullName>
    </submittedName>
</protein>
<gene>
    <name evidence="1" type="ORF">AVDCRST_MAG48-2649</name>
</gene>
<organism evidence="1">
    <name type="scientific">uncultured Friedmanniella sp</name>
    <dbReference type="NCBI Taxonomy" id="335381"/>
    <lineage>
        <taxon>Bacteria</taxon>
        <taxon>Bacillati</taxon>
        <taxon>Actinomycetota</taxon>
        <taxon>Actinomycetes</taxon>
        <taxon>Propionibacteriales</taxon>
        <taxon>Nocardioidaceae</taxon>
        <taxon>Friedmanniella</taxon>
        <taxon>environmental samples</taxon>
    </lineage>
</organism>
<accession>A0A6J4L3E0</accession>
<proteinExistence type="predicted"/>
<reference evidence="1" key="1">
    <citation type="submission" date="2020-02" db="EMBL/GenBank/DDBJ databases">
        <authorList>
            <person name="Meier V. D."/>
        </authorList>
    </citation>
    <scope>NUCLEOTIDE SEQUENCE</scope>
    <source>
        <strain evidence="1">AVDCRST_MAG48</strain>
    </source>
</reference>
<dbReference type="AlphaFoldDB" id="A0A6J4L3E0"/>
<evidence type="ECO:0000313" key="1">
    <source>
        <dbReference type="EMBL" id="CAA9321134.1"/>
    </source>
</evidence>
<name>A0A6J4L3E0_9ACTN</name>
<sequence>MPGSHLTSHCGRAAVDASVESAKTAVISPATRAPCYSLSAARRSSMRVLAAVSTGEHRHDGR</sequence>
<dbReference type="EMBL" id="CADCTS010000378">
    <property type="protein sequence ID" value="CAA9321134.1"/>
    <property type="molecule type" value="Genomic_DNA"/>
</dbReference>